<organism evidence="2 3">
    <name type="scientific">Liparis tanakae</name>
    <name type="common">Tanaka's snailfish</name>
    <dbReference type="NCBI Taxonomy" id="230148"/>
    <lineage>
        <taxon>Eukaryota</taxon>
        <taxon>Metazoa</taxon>
        <taxon>Chordata</taxon>
        <taxon>Craniata</taxon>
        <taxon>Vertebrata</taxon>
        <taxon>Euteleostomi</taxon>
        <taxon>Actinopterygii</taxon>
        <taxon>Neopterygii</taxon>
        <taxon>Teleostei</taxon>
        <taxon>Neoteleostei</taxon>
        <taxon>Acanthomorphata</taxon>
        <taxon>Eupercaria</taxon>
        <taxon>Perciformes</taxon>
        <taxon>Cottioidei</taxon>
        <taxon>Cottales</taxon>
        <taxon>Liparidae</taxon>
        <taxon>Liparis</taxon>
    </lineage>
</organism>
<proteinExistence type="predicted"/>
<feature type="region of interest" description="Disordered" evidence="1">
    <location>
        <begin position="80"/>
        <end position="102"/>
    </location>
</feature>
<dbReference type="AlphaFoldDB" id="A0A4Z2FBE6"/>
<protein>
    <submittedName>
        <fullName evidence="2">Uncharacterized protein</fullName>
    </submittedName>
</protein>
<evidence type="ECO:0000256" key="1">
    <source>
        <dbReference type="SAM" id="MobiDB-lite"/>
    </source>
</evidence>
<evidence type="ECO:0000313" key="3">
    <source>
        <dbReference type="Proteomes" id="UP000314294"/>
    </source>
</evidence>
<sequence length="185" mass="20854">MKHCFAILEVDRTLSWFHFTDIKSEMVLVVTSHGASSRGNIIFLRGSSAPVARRIINASRSGGQWFCSRGLRPLQRDVQASKTRQARQAPAATGPLRQREKRSSSLQLKSVCVSGYCFARHHRVLLGRDYCAMCVSCNFNMPLHRGGRRPSEPHYNRNVMGREGRCTTDISLSPYQSQLNGRETD</sequence>
<name>A0A4Z2FBE6_9TELE</name>
<gene>
    <name evidence="2" type="ORF">EYF80_051315</name>
</gene>
<dbReference type="EMBL" id="SRLO01001366">
    <property type="protein sequence ID" value="TNN38509.1"/>
    <property type="molecule type" value="Genomic_DNA"/>
</dbReference>
<reference evidence="2 3" key="1">
    <citation type="submission" date="2019-03" db="EMBL/GenBank/DDBJ databases">
        <title>First draft genome of Liparis tanakae, snailfish: a comprehensive survey of snailfish specific genes.</title>
        <authorList>
            <person name="Kim W."/>
            <person name="Song I."/>
            <person name="Jeong J.-H."/>
            <person name="Kim D."/>
            <person name="Kim S."/>
            <person name="Ryu S."/>
            <person name="Song J.Y."/>
            <person name="Lee S.K."/>
        </authorList>
    </citation>
    <scope>NUCLEOTIDE SEQUENCE [LARGE SCALE GENOMIC DNA]</scope>
    <source>
        <tissue evidence="2">Muscle</tissue>
    </source>
</reference>
<comment type="caution">
    <text evidence="2">The sequence shown here is derived from an EMBL/GenBank/DDBJ whole genome shotgun (WGS) entry which is preliminary data.</text>
</comment>
<accession>A0A4Z2FBE6</accession>
<evidence type="ECO:0000313" key="2">
    <source>
        <dbReference type="EMBL" id="TNN38509.1"/>
    </source>
</evidence>
<dbReference type="Proteomes" id="UP000314294">
    <property type="component" value="Unassembled WGS sequence"/>
</dbReference>
<keyword evidence="3" id="KW-1185">Reference proteome</keyword>